<dbReference type="Proteomes" id="UP001601422">
    <property type="component" value="Unassembled WGS sequence"/>
</dbReference>
<keyword evidence="2" id="KW-1185">Reference proteome</keyword>
<reference evidence="1 2" key="1">
    <citation type="submission" date="2024-10" db="EMBL/GenBank/DDBJ databases">
        <title>The Natural Products Discovery Center: Release of the First 8490 Sequenced Strains for Exploring Actinobacteria Biosynthetic Diversity.</title>
        <authorList>
            <person name="Kalkreuter E."/>
            <person name="Kautsar S.A."/>
            <person name="Yang D."/>
            <person name="Bader C.D."/>
            <person name="Teijaro C.N."/>
            <person name="Fluegel L."/>
            <person name="Davis C.M."/>
            <person name="Simpson J.R."/>
            <person name="Lauterbach L."/>
            <person name="Steele A.D."/>
            <person name="Gui C."/>
            <person name="Meng S."/>
            <person name="Li G."/>
            <person name="Viehrig K."/>
            <person name="Ye F."/>
            <person name="Su P."/>
            <person name="Kiefer A.F."/>
            <person name="Nichols A."/>
            <person name="Cepeda A.J."/>
            <person name="Yan W."/>
            <person name="Fan B."/>
            <person name="Jiang Y."/>
            <person name="Adhikari A."/>
            <person name="Zheng C.-J."/>
            <person name="Schuster L."/>
            <person name="Cowan T.M."/>
            <person name="Smanski M.J."/>
            <person name="Chevrette M.G."/>
            <person name="De Carvalho L.P.S."/>
            <person name="Shen B."/>
        </authorList>
    </citation>
    <scope>NUCLEOTIDE SEQUENCE [LARGE SCALE GENOMIC DNA]</scope>
    <source>
        <strain evidence="1 2">NPDC005497</strain>
    </source>
</reference>
<dbReference type="RefSeq" id="WP_389835605.1">
    <property type="nucleotide sequence ID" value="NZ_JBIAJP010000021.1"/>
</dbReference>
<sequence length="202" mass="23132">MPEWHDQLLVYVDDQYDQENADDRVSRYGAYLRQRPDEFRDGWSDEPKPISTAEEFAVHAWRVATPPVMAPGYVRVRPDLHRVTLHRDEDDGSLYAEVHVPLRHHDIGGGPKRFPYAWQDWDTETALAGDRYLAHFEPRTLRQTAVLASAVVRVSGREWPHLITPTAYEGRTLLDEARQAVFTVAQHVNDDAGPIVARILAD</sequence>
<comment type="caution">
    <text evidence="1">The sequence shown here is derived from an EMBL/GenBank/DDBJ whole genome shotgun (WGS) entry which is preliminary data.</text>
</comment>
<name>A0ABW6N8J5_9ACTN</name>
<evidence type="ECO:0008006" key="3">
    <source>
        <dbReference type="Google" id="ProtNLM"/>
    </source>
</evidence>
<proteinExistence type="predicted"/>
<protein>
    <recommendedName>
        <fullName evidence="3">Transposase</fullName>
    </recommendedName>
</protein>
<accession>A0ABW6N8J5</accession>
<gene>
    <name evidence="1" type="ORF">ACFYQT_40220</name>
</gene>
<organism evidence="1 2">
    <name type="scientific">Streptomyces tibetensis</name>
    <dbReference type="NCBI Taxonomy" id="2382123"/>
    <lineage>
        <taxon>Bacteria</taxon>
        <taxon>Bacillati</taxon>
        <taxon>Actinomycetota</taxon>
        <taxon>Actinomycetes</taxon>
        <taxon>Kitasatosporales</taxon>
        <taxon>Streptomycetaceae</taxon>
        <taxon>Streptomyces</taxon>
    </lineage>
</organism>
<evidence type="ECO:0000313" key="2">
    <source>
        <dbReference type="Proteomes" id="UP001601422"/>
    </source>
</evidence>
<dbReference type="EMBL" id="JBIAJP010000021">
    <property type="protein sequence ID" value="MFF0009624.1"/>
    <property type="molecule type" value="Genomic_DNA"/>
</dbReference>
<evidence type="ECO:0000313" key="1">
    <source>
        <dbReference type="EMBL" id="MFF0009624.1"/>
    </source>
</evidence>